<dbReference type="InterPro" id="IPR002492">
    <property type="entry name" value="Transposase_Tc1-like"/>
</dbReference>
<proteinExistence type="predicted"/>
<evidence type="ECO:0000313" key="2">
    <source>
        <dbReference type="EMBL" id="CAG8676729.1"/>
    </source>
</evidence>
<accession>A0A9N9HFK6</accession>
<dbReference type="GO" id="GO:0003677">
    <property type="term" value="F:DNA binding"/>
    <property type="evidence" value="ECO:0007669"/>
    <property type="project" value="InterPro"/>
</dbReference>
<dbReference type="OrthoDB" id="2420879at2759"/>
<dbReference type="GO" id="GO:0015074">
    <property type="term" value="P:DNA integration"/>
    <property type="evidence" value="ECO:0007669"/>
    <property type="project" value="InterPro"/>
</dbReference>
<dbReference type="AlphaFoldDB" id="A0A9N9HFK6"/>
<evidence type="ECO:0000259" key="1">
    <source>
        <dbReference type="Pfam" id="PF01498"/>
    </source>
</evidence>
<evidence type="ECO:0000313" key="3">
    <source>
        <dbReference type="Proteomes" id="UP000789572"/>
    </source>
</evidence>
<dbReference type="InterPro" id="IPR009057">
    <property type="entry name" value="Homeodomain-like_sf"/>
</dbReference>
<feature type="domain" description="Transposase Tc1-like" evidence="1">
    <location>
        <begin position="39"/>
        <end position="109"/>
    </location>
</feature>
<comment type="caution">
    <text evidence="2">The sequence shown here is derived from an EMBL/GenBank/DDBJ whole genome shotgun (WGS) entry which is preliminary data.</text>
</comment>
<dbReference type="Pfam" id="PF01498">
    <property type="entry name" value="HTH_Tnp_Tc3_2"/>
    <property type="match status" value="1"/>
</dbReference>
<protein>
    <submittedName>
        <fullName evidence="2">3750_t:CDS:1</fullName>
    </submittedName>
</protein>
<name>A0A9N9HFK6_9GLOM</name>
<gene>
    <name evidence="2" type="ORF">POCULU_LOCUS11273</name>
</gene>
<organism evidence="2 3">
    <name type="scientific">Paraglomus occultum</name>
    <dbReference type="NCBI Taxonomy" id="144539"/>
    <lineage>
        <taxon>Eukaryota</taxon>
        <taxon>Fungi</taxon>
        <taxon>Fungi incertae sedis</taxon>
        <taxon>Mucoromycota</taxon>
        <taxon>Glomeromycotina</taxon>
        <taxon>Glomeromycetes</taxon>
        <taxon>Paraglomerales</taxon>
        <taxon>Paraglomeraceae</taxon>
        <taxon>Paraglomus</taxon>
    </lineage>
</organism>
<reference evidence="2" key="1">
    <citation type="submission" date="2021-06" db="EMBL/GenBank/DDBJ databases">
        <authorList>
            <person name="Kallberg Y."/>
            <person name="Tangrot J."/>
            <person name="Rosling A."/>
        </authorList>
    </citation>
    <scope>NUCLEOTIDE SEQUENCE</scope>
    <source>
        <strain evidence="2">IA702</strain>
    </source>
</reference>
<dbReference type="GO" id="GO:0006313">
    <property type="term" value="P:DNA transposition"/>
    <property type="evidence" value="ECO:0007669"/>
    <property type="project" value="InterPro"/>
</dbReference>
<dbReference type="SUPFAM" id="SSF46689">
    <property type="entry name" value="Homeodomain-like"/>
    <property type="match status" value="1"/>
</dbReference>
<sequence length="130" mass="15013">TNIPYRTVLDNLKKLRDTGTIEHKKGNGRPSKITQNIARAVGQKVRRNSAILTRQLASVIQETQNISISHAAIWRHMKKKEYNSSIPRPTPMLTSQHIELRKAWALAHLQDNWARTIFTDETAFDLFRNK</sequence>
<dbReference type="Gene3D" id="3.30.420.10">
    <property type="entry name" value="Ribonuclease H-like superfamily/Ribonuclease H"/>
    <property type="match status" value="1"/>
</dbReference>
<dbReference type="InterPro" id="IPR036397">
    <property type="entry name" value="RNaseH_sf"/>
</dbReference>
<feature type="non-terminal residue" evidence="2">
    <location>
        <position position="130"/>
    </location>
</feature>
<feature type="non-terminal residue" evidence="2">
    <location>
        <position position="1"/>
    </location>
</feature>
<keyword evidence="3" id="KW-1185">Reference proteome</keyword>
<dbReference type="Proteomes" id="UP000789572">
    <property type="component" value="Unassembled WGS sequence"/>
</dbReference>
<dbReference type="EMBL" id="CAJVPJ010007641">
    <property type="protein sequence ID" value="CAG8676729.1"/>
    <property type="molecule type" value="Genomic_DNA"/>
</dbReference>